<dbReference type="InterPro" id="IPR041698">
    <property type="entry name" value="Methyltransf_25"/>
</dbReference>
<dbReference type="CDD" id="cd02440">
    <property type="entry name" value="AdoMet_MTases"/>
    <property type="match status" value="1"/>
</dbReference>
<dbReference type="Pfam" id="PF13649">
    <property type="entry name" value="Methyltransf_25"/>
    <property type="match status" value="1"/>
</dbReference>
<evidence type="ECO:0000313" key="5">
    <source>
        <dbReference type="Proteomes" id="UP001201980"/>
    </source>
</evidence>
<dbReference type="Proteomes" id="UP001201980">
    <property type="component" value="Unassembled WGS sequence"/>
</dbReference>
<name>A0AAD5RSL4_9PEZI</name>
<protein>
    <submittedName>
        <fullName evidence="4">Secondary metabolism regulator laeA</fullName>
    </submittedName>
</protein>
<evidence type="ECO:0000259" key="3">
    <source>
        <dbReference type="Pfam" id="PF13649"/>
    </source>
</evidence>
<dbReference type="AlphaFoldDB" id="A0AAD5RSL4"/>
<dbReference type="SUPFAM" id="SSF53335">
    <property type="entry name" value="S-adenosyl-L-methionine-dependent methyltransferases"/>
    <property type="match status" value="1"/>
</dbReference>
<dbReference type="Gene3D" id="3.40.50.150">
    <property type="entry name" value="Vaccinia Virus protein VP39"/>
    <property type="match status" value="1"/>
</dbReference>
<dbReference type="InterPro" id="IPR029063">
    <property type="entry name" value="SAM-dependent_MTases_sf"/>
</dbReference>
<reference evidence="4" key="1">
    <citation type="submission" date="2022-07" db="EMBL/GenBank/DDBJ databases">
        <title>Draft genome sequence of Zalerion maritima ATCC 34329, a (micro)plastics degrading marine fungus.</title>
        <authorList>
            <person name="Paco A."/>
            <person name="Goncalves M.F.M."/>
            <person name="Rocha-Santos T.A.P."/>
            <person name="Alves A."/>
        </authorList>
    </citation>
    <scope>NUCLEOTIDE SEQUENCE</scope>
    <source>
        <strain evidence="4">ATCC 34329</strain>
    </source>
</reference>
<dbReference type="EMBL" id="JAKWBI020000086">
    <property type="protein sequence ID" value="KAJ2903274.1"/>
    <property type="molecule type" value="Genomic_DNA"/>
</dbReference>
<feature type="compositionally biased region" description="Polar residues" evidence="2">
    <location>
        <begin position="48"/>
        <end position="60"/>
    </location>
</feature>
<keyword evidence="5" id="KW-1185">Reference proteome</keyword>
<dbReference type="PANTHER" id="PTHR43591">
    <property type="entry name" value="METHYLTRANSFERASE"/>
    <property type="match status" value="1"/>
</dbReference>
<comment type="similarity">
    <text evidence="1">Belongs to the methyltransferase superfamily. LaeA methyltransferase family.</text>
</comment>
<feature type="domain" description="Methyltransferase" evidence="3">
    <location>
        <begin position="111"/>
        <end position="204"/>
    </location>
</feature>
<evidence type="ECO:0000256" key="1">
    <source>
        <dbReference type="ARBA" id="ARBA00038158"/>
    </source>
</evidence>
<sequence>MASNDPQDSPVAGDSPEEQQQQQQQQQEEEEEEEEEEEKKTKKESQDESPLSSPVMTSDPSEPGRLALQQTLFQQILNGKLMATQIPPPPKTSKPAVDPNVISSGGSIYQVLDLGCGSAKWCAALAAARPDIAITGVDMSRVLLPARAPPNVALEVEDVRKTPWSRGERSVDFVHVRDMGAAIGGRKGWKKVLGETWRVLKPGGLVEVAEIRPRWWDWKNHVEGSEESDDSQVSEMEGEDWLEKETPDYKVGLAVAKFEKLFHGLGKRAGIDFDSAPKVPEILRDAGFVKVVERTEVLPIGGWAKDEKLRVKGELYLEMLDHGSFENYSMKVFTQAGWKEEDVRNLIDKTSRDFHNPELQGYSTAVFITAKKPSRAA</sequence>
<evidence type="ECO:0000256" key="2">
    <source>
        <dbReference type="SAM" id="MobiDB-lite"/>
    </source>
</evidence>
<dbReference type="PANTHER" id="PTHR43591:SF24">
    <property type="entry name" value="2-METHOXY-6-POLYPRENYL-1,4-BENZOQUINOL METHYLASE, MITOCHONDRIAL"/>
    <property type="match status" value="1"/>
</dbReference>
<evidence type="ECO:0000313" key="4">
    <source>
        <dbReference type="EMBL" id="KAJ2903274.1"/>
    </source>
</evidence>
<organism evidence="4 5">
    <name type="scientific">Zalerion maritima</name>
    <dbReference type="NCBI Taxonomy" id="339359"/>
    <lineage>
        <taxon>Eukaryota</taxon>
        <taxon>Fungi</taxon>
        <taxon>Dikarya</taxon>
        <taxon>Ascomycota</taxon>
        <taxon>Pezizomycotina</taxon>
        <taxon>Sordariomycetes</taxon>
        <taxon>Lulworthiomycetidae</taxon>
        <taxon>Lulworthiales</taxon>
        <taxon>Lulworthiaceae</taxon>
        <taxon>Zalerion</taxon>
    </lineage>
</organism>
<feature type="compositionally biased region" description="Acidic residues" evidence="2">
    <location>
        <begin position="27"/>
        <end position="37"/>
    </location>
</feature>
<accession>A0AAD5RSL4</accession>
<proteinExistence type="inferred from homology"/>
<feature type="region of interest" description="Disordered" evidence="2">
    <location>
        <begin position="1"/>
        <end position="63"/>
    </location>
</feature>
<gene>
    <name evidence="4" type="ORF">MKZ38_010159</name>
</gene>
<comment type="caution">
    <text evidence="4">The sequence shown here is derived from an EMBL/GenBank/DDBJ whole genome shotgun (WGS) entry which is preliminary data.</text>
</comment>
<dbReference type="GO" id="GO:0008168">
    <property type="term" value="F:methyltransferase activity"/>
    <property type="evidence" value="ECO:0007669"/>
    <property type="project" value="TreeGrafter"/>
</dbReference>